<dbReference type="EMBL" id="FMYL01000001">
    <property type="protein sequence ID" value="SDB81291.1"/>
    <property type="molecule type" value="Genomic_DNA"/>
</dbReference>
<protein>
    <submittedName>
        <fullName evidence="1">Uncharacterized protein</fullName>
    </submittedName>
</protein>
<organism evidence="1 2">
    <name type="scientific">Acinetobacter boissieri</name>
    <dbReference type="NCBI Taxonomy" id="1219383"/>
    <lineage>
        <taxon>Bacteria</taxon>
        <taxon>Pseudomonadati</taxon>
        <taxon>Pseudomonadota</taxon>
        <taxon>Gammaproteobacteria</taxon>
        <taxon>Moraxellales</taxon>
        <taxon>Moraxellaceae</taxon>
        <taxon>Acinetobacter</taxon>
    </lineage>
</organism>
<name>A0A1G6GH04_9GAMM</name>
<dbReference type="AlphaFoldDB" id="A0A1G6GH04"/>
<evidence type="ECO:0000313" key="2">
    <source>
        <dbReference type="Proteomes" id="UP000242501"/>
    </source>
</evidence>
<evidence type="ECO:0000313" key="1">
    <source>
        <dbReference type="EMBL" id="SDB81291.1"/>
    </source>
</evidence>
<keyword evidence="2" id="KW-1185">Reference proteome</keyword>
<reference evidence="2" key="1">
    <citation type="submission" date="2016-09" db="EMBL/GenBank/DDBJ databases">
        <authorList>
            <person name="Varghese N."/>
            <person name="Submissions S."/>
        </authorList>
    </citation>
    <scope>NUCLEOTIDE SEQUENCE [LARGE SCALE GENOMIC DNA]</scope>
    <source>
        <strain evidence="2">ANC 4422</strain>
    </source>
</reference>
<proteinExistence type="predicted"/>
<dbReference type="Proteomes" id="UP000242501">
    <property type="component" value="Unassembled WGS sequence"/>
</dbReference>
<dbReference type="RefSeq" id="WP_092746394.1">
    <property type="nucleotide sequence ID" value="NZ_FMYL01000001.1"/>
</dbReference>
<sequence length="84" mass="10112">MVNKAEHLATSQMQSLHFDQANHIHRISRVLFFLYHKTKAFAQYQKIQTKQKTMQMMFLEKYRSKKNLIKTKLLFKFNPNPIAL</sequence>
<gene>
    <name evidence="1" type="ORF">SAMN05421733_101118</name>
</gene>
<accession>A0A1G6GH04</accession>